<evidence type="ECO:0000256" key="1">
    <source>
        <dbReference type="ARBA" id="ARBA00009986"/>
    </source>
</evidence>
<dbReference type="InterPro" id="IPR016160">
    <property type="entry name" value="Ald_DH_CS_CYS"/>
</dbReference>
<dbReference type="PIRSF" id="PIRSF036492">
    <property type="entry name" value="ALDH"/>
    <property type="match status" value="1"/>
</dbReference>
<dbReference type="EMBL" id="JADQBC010000007">
    <property type="protein sequence ID" value="MBR8826616.1"/>
    <property type="molecule type" value="Genomic_DNA"/>
</dbReference>
<dbReference type="Gene3D" id="3.40.309.10">
    <property type="entry name" value="Aldehyde Dehydrogenase, Chain A, domain 2"/>
    <property type="match status" value="1"/>
</dbReference>
<dbReference type="PANTHER" id="PTHR43570">
    <property type="entry name" value="ALDEHYDE DEHYDROGENASE"/>
    <property type="match status" value="1"/>
</dbReference>
<dbReference type="Gene3D" id="3.40.605.10">
    <property type="entry name" value="Aldehyde Dehydrogenase, Chain A, domain 1"/>
    <property type="match status" value="1"/>
</dbReference>
<accession>A0A941JRA1</accession>
<dbReference type="GO" id="GO:0004029">
    <property type="term" value="F:aldehyde dehydrogenase (NAD+) activity"/>
    <property type="evidence" value="ECO:0007669"/>
    <property type="project" value="TreeGrafter"/>
</dbReference>
<evidence type="ECO:0000256" key="7">
    <source>
        <dbReference type="RuleBase" id="RU003345"/>
    </source>
</evidence>
<dbReference type="Proteomes" id="UP000767446">
    <property type="component" value="Unassembled WGS sequence"/>
</dbReference>
<sequence>MLTTTPIIDILEQQRQFFATGKTKDVNFRKEQLKNLKQAIINNKEAILQALKSDLNKPELEGYYELAVIQDIKYALKNLNAWVKPKKVTITPEQFPGTARIYPEPLGVVLIIGPWNYPFSLMISPLIGAIAAGNCSLLKPSEIAPSTSQVVAKIIHETFLPNYITVMEGGVEVSKQLLAEKFDHIFFTGGTKIGKIVMEAAAKHLTPVTLELGGKSPCIVDADVKIKAAAKRITWGKFLNAGQTCIAPDYLLVNKQVKQELVAAIKECIQEYYGDEPANSPDYGRIVSSKQFDRLTGLLQDGTIITGGKTNPTERYIAPTLIENVSLDAPIMQEEIFGPILPVLEYEKIEEAIAFINNRPKPLALYLFSKDKAQQNFIIQNTASGGVCINDTVMQVGVTELPFGGVGESGIGSYHGKASFDTFSHSKSVLQKTLLFDLFSLRYPPYKGKLETIKRLFGS</sequence>
<dbReference type="GO" id="GO:0006081">
    <property type="term" value="P:aldehyde metabolic process"/>
    <property type="evidence" value="ECO:0007669"/>
    <property type="project" value="InterPro"/>
</dbReference>
<keyword evidence="2 4" id="KW-0560">Oxidoreductase</keyword>
<dbReference type="PROSITE" id="PS00687">
    <property type="entry name" value="ALDEHYDE_DEHYDR_GLU"/>
    <property type="match status" value="1"/>
</dbReference>
<dbReference type="GO" id="GO:0005737">
    <property type="term" value="C:cytoplasm"/>
    <property type="evidence" value="ECO:0007669"/>
    <property type="project" value="TreeGrafter"/>
</dbReference>
<dbReference type="InterPro" id="IPR015590">
    <property type="entry name" value="Aldehyde_DH_dom"/>
</dbReference>
<dbReference type="FunFam" id="3.40.605.10:FF:000004">
    <property type="entry name" value="Aldehyde dehydrogenase"/>
    <property type="match status" value="1"/>
</dbReference>
<dbReference type="CDD" id="cd07136">
    <property type="entry name" value="ALDH_YwdH-P39616"/>
    <property type="match status" value="1"/>
</dbReference>
<evidence type="ECO:0000256" key="2">
    <source>
        <dbReference type="ARBA" id="ARBA00023002"/>
    </source>
</evidence>
<dbReference type="PANTHER" id="PTHR43570:SF16">
    <property type="entry name" value="ALDEHYDE DEHYDROGENASE TYPE III, ISOFORM Q"/>
    <property type="match status" value="1"/>
</dbReference>
<evidence type="ECO:0000313" key="10">
    <source>
        <dbReference type="Proteomes" id="UP000767446"/>
    </source>
</evidence>
<reference evidence="9" key="1">
    <citation type="submission" date="2021-02" db="EMBL/GenBank/DDBJ databases">
        <title>Metagenome analyses of Stigonema ocellatum DSM 106950, Chlorogloea purpurea SAG 13.99 and Gomphosphaeria aponina DSM 107014.</title>
        <authorList>
            <person name="Marter P."/>
            <person name="Huang S."/>
        </authorList>
    </citation>
    <scope>NUCLEOTIDE SEQUENCE</scope>
    <source>
        <strain evidence="9">JP213</strain>
    </source>
</reference>
<dbReference type="AlphaFoldDB" id="A0A941JRA1"/>
<dbReference type="InterPro" id="IPR016161">
    <property type="entry name" value="Ald_DH/histidinol_DH"/>
</dbReference>
<evidence type="ECO:0000256" key="6">
    <source>
        <dbReference type="PROSITE-ProRule" id="PRU10007"/>
    </source>
</evidence>
<evidence type="ECO:0000256" key="3">
    <source>
        <dbReference type="ARBA" id="ARBA00023027"/>
    </source>
</evidence>
<evidence type="ECO:0000259" key="8">
    <source>
        <dbReference type="Pfam" id="PF00171"/>
    </source>
</evidence>
<gene>
    <name evidence="9" type="ORF">DSM107014_01705</name>
</gene>
<dbReference type="Pfam" id="PF00171">
    <property type="entry name" value="Aldedh"/>
    <property type="match status" value="1"/>
</dbReference>
<protein>
    <recommendedName>
        <fullName evidence="4">Aldehyde dehydrogenase</fullName>
    </recommendedName>
</protein>
<name>A0A941JRA1_9CHRO</name>
<dbReference type="SUPFAM" id="SSF53720">
    <property type="entry name" value="ALDH-like"/>
    <property type="match status" value="1"/>
</dbReference>
<proteinExistence type="inferred from homology"/>
<comment type="caution">
    <text evidence="9">The sequence shown here is derived from an EMBL/GenBank/DDBJ whole genome shotgun (WGS) entry which is preliminary data.</text>
</comment>
<evidence type="ECO:0000256" key="5">
    <source>
        <dbReference type="PIRSR" id="PIRSR036492-1"/>
    </source>
</evidence>
<dbReference type="InterPro" id="IPR016163">
    <property type="entry name" value="Ald_DH_C"/>
</dbReference>
<keyword evidence="3" id="KW-0520">NAD</keyword>
<feature type="active site" evidence="5 6">
    <location>
        <position position="211"/>
    </location>
</feature>
<organism evidence="9 10">
    <name type="scientific">Gomphosphaeria aponina SAG 52.96 = DSM 107014</name>
    <dbReference type="NCBI Taxonomy" id="1521640"/>
    <lineage>
        <taxon>Bacteria</taxon>
        <taxon>Bacillati</taxon>
        <taxon>Cyanobacteriota</taxon>
        <taxon>Cyanophyceae</taxon>
        <taxon>Oscillatoriophycideae</taxon>
        <taxon>Chroococcales</taxon>
        <taxon>Gomphosphaeriaceae</taxon>
        <taxon>Gomphosphaeria</taxon>
    </lineage>
</organism>
<dbReference type="InterPro" id="IPR016162">
    <property type="entry name" value="Ald_DH_N"/>
</dbReference>
<feature type="active site" evidence="5">
    <location>
        <position position="245"/>
    </location>
</feature>
<dbReference type="FunFam" id="3.40.309.10:FF:000003">
    <property type="entry name" value="Aldehyde dehydrogenase"/>
    <property type="match status" value="1"/>
</dbReference>
<dbReference type="InterPro" id="IPR012394">
    <property type="entry name" value="Aldehyde_DH_NAD(P)"/>
</dbReference>
<dbReference type="InterPro" id="IPR029510">
    <property type="entry name" value="Ald_DH_CS_GLU"/>
</dbReference>
<dbReference type="PROSITE" id="PS00070">
    <property type="entry name" value="ALDEHYDE_DEHYDR_CYS"/>
    <property type="match status" value="1"/>
</dbReference>
<evidence type="ECO:0000256" key="4">
    <source>
        <dbReference type="PIRNR" id="PIRNR036492"/>
    </source>
</evidence>
<feature type="domain" description="Aldehyde dehydrogenase" evidence="8">
    <location>
        <begin position="17"/>
        <end position="429"/>
    </location>
</feature>
<evidence type="ECO:0000313" key="9">
    <source>
        <dbReference type="EMBL" id="MBR8826616.1"/>
    </source>
</evidence>
<comment type="similarity">
    <text evidence="1 4 7">Belongs to the aldehyde dehydrogenase family.</text>
</comment>